<evidence type="ECO:0000313" key="2">
    <source>
        <dbReference type="EMBL" id="GHA72789.1"/>
    </source>
</evidence>
<dbReference type="PANTHER" id="PTHR33164:SF99">
    <property type="entry name" value="MARR FAMILY REGULATORY PROTEIN"/>
    <property type="match status" value="1"/>
</dbReference>
<protein>
    <submittedName>
        <fullName evidence="2">MarR family transcriptional regulator</fullName>
    </submittedName>
</protein>
<dbReference type="InterPro" id="IPR039422">
    <property type="entry name" value="MarR/SlyA-like"/>
</dbReference>
<evidence type="ECO:0000313" key="3">
    <source>
        <dbReference type="Proteomes" id="UP000653644"/>
    </source>
</evidence>
<sequence length="158" mass="18000">MTDEPPRWLTATEEQAWRGLLRALGRLITHTERPLRSQFRLSAADYSVLAELTRVPDGRLRVLELARELGWEKSRLSHHLARMTQRGLVDREVCARDRRGVYVRVTPAGHEAIATAAPRHVEDVRSLFLDHLTPGQVALLAEITEELIENLTRTADTH</sequence>
<dbReference type="Proteomes" id="UP000653644">
    <property type="component" value="Unassembled WGS sequence"/>
</dbReference>
<dbReference type="InterPro" id="IPR000835">
    <property type="entry name" value="HTH_MarR-typ"/>
</dbReference>
<dbReference type="PANTHER" id="PTHR33164">
    <property type="entry name" value="TRANSCRIPTIONAL REGULATOR, MARR FAMILY"/>
    <property type="match status" value="1"/>
</dbReference>
<name>A0ABQ3DBL1_9ACTN</name>
<dbReference type="CDD" id="cd00090">
    <property type="entry name" value="HTH_ARSR"/>
    <property type="match status" value="1"/>
</dbReference>
<dbReference type="SUPFAM" id="SSF46785">
    <property type="entry name" value="Winged helix' DNA-binding domain"/>
    <property type="match status" value="1"/>
</dbReference>
<reference evidence="3" key="1">
    <citation type="journal article" date="2019" name="Int. J. Syst. Evol. Microbiol.">
        <title>The Global Catalogue of Microorganisms (GCM) 10K type strain sequencing project: providing services to taxonomists for standard genome sequencing and annotation.</title>
        <authorList>
            <consortium name="The Broad Institute Genomics Platform"/>
            <consortium name="The Broad Institute Genome Sequencing Center for Infectious Disease"/>
            <person name="Wu L."/>
            <person name="Ma J."/>
        </authorList>
    </citation>
    <scope>NUCLEOTIDE SEQUENCE [LARGE SCALE GENOMIC DNA]</scope>
    <source>
        <strain evidence="3">JCM 4733</strain>
    </source>
</reference>
<dbReference type="Pfam" id="PF12802">
    <property type="entry name" value="MarR_2"/>
    <property type="match status" value="1"/>
</dbReference>
<dbReference type="PROSITE" id="PS50995">
    <property type="entry name" value="HTH_MARR_2"/>
    <property type="match status" value="1"/>
</dbReference>
<feature type="domain" description="HTH marR-type" evidence="1">
    <location>
        <begin position="17"/>
        <end position="149"/>
    </location>
</feature>
<dbReference type="InterPro" id="IPR036388">
    <property type="entry name" value="WH-like_DNA-bd_sf"/>
</dbReference>
<dbReference type="InterPro" id="IPR011991">
    <property type="entry name" value="ArsR-like_HTH"/>
</dbReference>
<dbReference type="EMBL" id="BMVN01000087">
    <property type="protein sequence ID" value="GHA72789.1"/>
    <property type="molecule type" value="Genomic_DNA"/>
</dbReference>
<proteinExistence type="predicted"/>
<accession>A0ABQ3DBL1</accession>
<keyword evidence="3" id="KW-1185">Reference proteome</keyword>
<organism evidence="2 3">
    <name type="scientific">Streptomyces canarius</name>
    <dbReference type="NCBI Taxonomy" id="285453"/>
    <lineage>
        <taxon>Bacteria</taxon>
        <taxon>Bacillati</taxon>
        <taxon>Actinomycetota</taxon>
        <taxon>Actinomycetes</taxon>
        <taxon>Kitasatosporales</taxon>
        <taxon>Streptomycetaceae</taxon>
        <taxon>Streptomyces</taxon>
    </lineage>
</organism>
<dbReference type="InterPro" id="IPR036390">
    <property type="entry name" value="WH_DNA-bd_sf"/>
</dbReference>
<evidence type="ECO:0000259" key="1">
    <source>
        <dbReference type="PROSITE" id="PS50995"/>
    </source>
</evidence>
<gene>
    <name evidence="2" type="ORF">GCM10010345_89570</name>
</gene>
<dbReference type="PRINTS" id="PR00598">
    <property type="entry name" value="HTHMARR"/>
</dbReference>
<comment type="caution">
    <text evidence="2">The sequence shown here is derived from an EMBL/GenBank/DDBJ whole genome shotgun (WGS) entry which is preliminary data.</text>
</comment>
<dbReference type="Gene3D" id="1.10.10.10">
    <property type="entry name" value="Winged helix-like DNA-binding domain superfamily/Winged helix DNA-binding domain"/>
    <property type="match status" value="1"/>
</dbReference>
<dbReference type="SMART" id="SM00347">
    <property type="entry name" value="HTH_MARR"/>
    <property type="match status" value="1"/>
</dbReference>